<gene>
    <name evidence="2" type="ORF">CAPTEDRAFT_152708</name>
</gene>
<proteinExistence type="inferred from homology"/>
<name>R7UYR3_CAPTE</name>
<evidence type="ECO:0000313" key="4">
    <source>
        <dbReference type="Proteomes" id="UP000014760"/>
    </source>
</evidence>
<protein>
    <recommendedName>
        <fullName evidence="5">Placenta-specific gene 8 protein</fullName>
    </recommendedName>
</protein>
<keyword evidence="4" id="KW-1185">Reference proteome</keyword>
<dbReference type="EMBL" id="KB296703">
    <property type="protein sequence ID" value="ELU11432.1"/>
    <property type="molecule type" value="Genomic_DNA"/>
</dbReference>
<dbReference type="HOGENOM" id="CLU_083147_5_1_1"/>
<reference evidence="2 4" key="2">
    <citation type="journal article" date="2013" name="Nature">
        <title>Insights into bilaterian evolution from three spiralian genomes.</title>
        <authorList>
            <person name="Simakov O."/>
            <person name="Marletaz F."/>
            <person name="Cho S.J."/>
            <person name="Edsinger-Gonzales E."/>
            <person name="Havlak P."/>
            <person name="Hellsten U."/>
            <person name="Kuo D.H."/>
            <person name="Larsson T."/>
            <person name="Lv J."/>
            <person name="Arendt D."/>
            <person name="Savage R."/>
            <person name="Osoegawa K."/>
            <person name="de Jong P."/>
            <person name="Grimwood J."/>
            <person name="Chapman J.A."/>
            <person name="Shapiro H."/>
            <person name="Aerts A."/>
            <person name="Otillar R.P."/>
            <person name="Terry A.Y."/>
            <person name="Boore J.L."/>
            <person name="Grigoriev I.V."/>
            <person name="Lindberg D.R."/>
            <person name="Seaver E.C."/>
            <person name="Weisblat D.A."/>
            <person name="Putnam N.H."/>
            <person name="Rokhsar D.S."/>
        </authorList>
    </citation>
    <scope>NUCLEOTIDE SEQUENCE</scope>
    <source>
        <strain evidence="2 4">I ESC-2004</strain>
    </source>
</reference>
<dbReference type="AlphaFoldDB" id="R7UYR3"/>
<evidence type="ECO:0000256" key="1">
    <source>
        <dbReference type="ARBA" id="ARBA00009024"/>
    </source>
</evidence>
<evidence type="ECO:0000313" key="3">
    <source>
        <dbReference type="EnsemblMetazoa" id="CapteP152708"/>
    </source>
</evidence>
<accession>R7UYR3</accession>
<dbReference type="Pfam" id="PF04749">
    <property type="entry name" value="PLAC8"/>
    <property type="match status" value="1"/>
</dbReference>
<dbReference type="STRING" id="283909.R7UYR3"/>
<evidence type="ECO:0008006" key="5">
    <source>
        <dbReference type="Google" id="ProtNLM"/>
    </source>
</evidence>
<dbReference type="NCBIfam" id="TIGR01571">
    <property type="entry name" value="A_thal_Cys_rich"/>
    <property type="match status" value="1"/>
</dbReference>
<dbReference type="InterPro" id="IPR006461">
    <property type="entry name" value="PLAC_motif_containing"/>
</dbReference>
<dbReference type="EMBL" id="AMQN01000856">
    <property type="status" value="NOT_ANNOTATED_CDS"/>
    <property type="molecule type" value="Genomic_DNA"/>
</dbReference>
<evidence type="ECO:0000313" key="2">
    <source>
        <dbReference type="EMBL" id="ELU11432.1"/>
    </source>
</evidence>
<sequence length="131" mass="14388">MAYHQPPPQPYGAQQQQQVVVVNQPTSSRETGQPQNIRDWTTGICGCFEDCGGCLYGYFCMPCLLCTVAGQLSENCCVPICLGRMGIVAMRTKLRTQYGITGSICDDCCIVTCCDALAVCQMHRELKHLGR</sequence>
<dbReference type="OMA" id="CASTCYQ"/>
<comment type="similarity">
    <text evidence="1">Belongs to the cornifelin family.</text>
</comment>
<reference evidence="4" key="1">
    <citation type="submission" date="2012-12" db="EMBL/GenBank/DDBJ databases">
        <authorList>
            <person name="Hellsten U."/>
            <person name="Grimwood J."/>
            <person name="Chapman J.A."/>
            <person name="Shapiro H."/>
            <person name="Aerts A."/>
            <person name="Otillar R.P."/>
            <person name="Terry A.Y."/>
            <person name="Boore J.L."/>
            <person name="Simakov O."/>
            <person name="Marletaz F."/>
            <person name="Cho S.-J."/>
            <person name="Edsinger-Gonzales E."/>
            <person name="Havlak P."/>
            <person name="Kuo D.-H."/>
            <person name="Larsson T."/>
            <person name="Lv J."/>
            <person name="Arendt D."/>
            <person name="Savage R."/>
            <person name="Osoegawa K."/>
            <person name="de Jong P."/>
            <person name="Lindberg D.R."/>
            <person name="Seaver E.C."/>
            <person name="Weisblat D.A."/>
            <person name="Putnam N.H."/>
            <person name="Grigoriev I.V."/>
            <person name="Rokhsar D.S."/>
        </authorList>
    </citation>
    <scope>NUCLEOTIDE SEQUENCE</scope>
    <source>
        <strain evidence="4">I ESC-2004</strain>
    </source>
</reference>
<dbReference type="EnsemblMetazoa" id="CapteT152708">
    <property type="protein sequence ID" value="CapteP152708"/>
    <property type="gene ID" value="CapteG152708"/>
</dbReference>
<organism evidence="2">
    <name type="scientific">Capitella teleta</name>
    <name type="common">Polychaete worm</name>
    <dbReference type="NCBI Taxonomy" id="283909"/>
    <lineage>
        <taxon>Eukaryota</taxon>
        <taxon>Metazoa</taxon>
        <taxon>Spiralia</taxon>
        <taxon>Lophotrochozoa</taxon>
        <taxon>Annelida</taxon>
        <taxon>Polychaeta</taxon>
        <taxon>Sedentaria</taxon>
        <taxon>Scolecida</taxon>
        <taxon>Capitellidae</taxon>
        <taxon>Capitella</taxon>
    </lineage>
</organism>
<dbReference type="OrthoDB" id="1045822at2759"/>
<dbReference type="PANTHER" id="PTHR15907">
    <property type="entry name" value="DUF614 FAMILY PROTEIN-RELATED"/>
    <property type="match status" value="1"/>
</dbReference>
<dbReference type="Proteomes" id="UP000014760">
    <property type="component" value="Unassembled WGS sequence"/>
</dbReference>
<reference evidence="3" key="3">
    <citation type="submission" date="2015-06" db="UniProtKB">
        <authorList>
            <consortium name="EnsemblMetazoa"/>
        </authorList>
    </citation>
    <scope>IDENTIFICATION</scope>
</reference>